<accession>A0A2H0BH89</accession>
<protein>
    <recommendedName>
        <fullName evidence="6">O-antigen ligase-related domain-containing protein</fullName>
    </recommendedName>
</protein>
<feature type="transmembrane region" description="Helical" evidence="5">
    <location>
        <begin position="251"/>
        <end position="270"/>
    </location>
</feature>
<reference evidence="7 8" key="1">
    <citation type="submission" date="2017-09" db="EMBL/GenBank/DDBJ databases">
        <title>Depth-based differentiation of microbial function through sediment-hosted aquifers and enrichment of novel symbionts in the deep terrestrial subsurface.</title>
        <authorList>
            <person name="Probst A.J."/>
            <person name="Ladd B."/>
            <person name="Jarett J.K."/>
            <person name="Geller-Mcgrath D.E."/>
            <person name="Sieber C.M."/>
            <person name="Emerson J.B."/>
            <person name="Anantharaman K."/>
            <person name="Thomas B.C."/>
            <person name="Malmstrom R."/>
            <person name="Stieglmeier M."/>
            <person name="Klingl A."/>
            <person name="Woyke T."/>
            <person name="Ryan C.M."/>
            <person name="Banfield J.F."/>
        </authorList>
    </citation>
    <scope>NUCLEOTIDE SEQUENCE [LARGE SCALE GENOMIC DNA]</scope>
    <source>
        <strain evidence="7">CG22_combo_CG10-13_8_21_14_all_45_10</strain>
    </source>
</reference>
<feature type="transmembrane region" description="Helical" evidence="5">
    <location>
        <begin position="222"/>
        <end position="245"/>
    </location>
</feature>
<keyword evidence="2 5" id="KW-0812">Transmembrane</keyword>
<feature type="transmembrane region" description="Helical" evidence="5">
    <location>
        <begin position="56"/>
        <end position="75"/>
    </location>
</feature>
<feature type="transmembrane region" description="Helical" evidence="5">
    <location>
        <begin position="320"/>
        <end position="344"/>
    </location>
</feature>
<evidence type="ECO:0000256" key="5">
    <source>
        <dbReference type="SAM" id="Phobius"/>
    </source>
</evidence>
<dbReference type="AlphaFoldDB" id="A0A2H0BH89"/>
<feature type="transmembrane region" description="Helical" evidence="5">
    <location>
        <begin position="351"/>
        <end position="370"/>
    </location>
</feature>
<keyword evidence="3 5" id="KW-1133">Transmembrane helix</keyword>
<dbReference type="Proteomes" id="UP000230759">
    <property type="component" value="Unassembled WGS sequence"/>
</dbReference>
<feature type="transmembrane region" description="Helical" evidence="5">
    <location>
        <begin position="82"/>
        <end position="98"/>
    </location>
</feature>
<sequence length="392" mass="43814">MLKLKPSQKGRIKKDFWLSARFEKTALALFVFLLPCQLAYHFWPQFAYVYGLRVDYLSPAIYLTDILFLFLIPFIKTWPKKSLILVGLFAALNIVLAYSPVISLFKWLAVFKLILVGLYFFSCPYRKTARQALLAAVVFFGCLGLGQFVFQKTLGGWLYWLGERSFNASTPGIALVKIGGENFLRAYSTFSHPNSFAGFMVAAAIIIYSLGQKKKLLLAMSLGLGLMMTFSLGAWGGLVLALILMKINKKFWVYLPAILIVLSFGFSFLPPGYFPGNENLQTRILLATSSVRLLSTSPFFGVGLNNSVGVMEKLQPVHNIFLLVGAETGLVGLLLVFGMLTILISKASNKYYLLALFFVFLTGIVDHYWFTLQQNQLLLSLLIGLSLNEKSS</sequence>
<dbReference type="InterPro" id="IPR051533">
    <property type="entry name" value="WaaL-like"/>
</dbReference>
<evidence type="ECO:0000259" key="6">
    <source>
        <dbReference type="Pfam" id="PF04932"/>
    </source>
</evidence>
<feature type="transmembrane region" description="Helical" evidence="5">
    <location>
        <begin position="133"/>
        <end position="150"/>
    </location>
</feature>
<dbReference type="InterPro" id="IPR007016">
    <property type="entry name" value="O-antigen_ligase-rel_domated"/>
</dbReference>
<evidence type="ECO:0000256" key="1">
    <source>
        <dbReference type="ARBA" id="ARBA00004141"/>
    </source>
</evidence>
<evidence type="ECO:0000256" key="4">
    <source>
        <dbReference type="ARBA" id="ARBA00023136"/>
    </source>
</evidence>
<name>A0A2H0BH89_9BACT</name>
<evidence type="ECO:0000256" key="3">
    <source>
        <dbReference type="ARBA" id="ARBA00022989"/>
    </source>
</evidence>
<evidence type="ECO:0000256" key="2">
    <source>
        <dbReference type="ARBA" id="ARBA00022692"/>
    </source>
</evidence>
<comment type="caution">
    <text evidence="7">The sequence shown here is derived from an EMBL/GenBank/DDBJ whole genome shotgun (WGS) entry which is preliminary data.</text>
</comment>
<proteinExistence type="predicted"/>
<feature type="transmembrane region" description="Helical" evidence="5">
    <location>
        <begin position="104"/>
        <end position="121"/>
    </location>
</feature>
<dbReference type="Pfam" id="PF04932">
    <property type="entry name" value="Wzy_C"/>
    <property type="match status" value="1"/>
</dbReference>
<gene>
    <name evidence="7" type="ORF">COX04_01710</name>
</gene>
<feature type="domain" description="O-antigen ligase-related" evidence="6">
    <location>
        <begin position="219"/>
        <end position="337"/>
    </location>
</feature>
<dbReference type="GO" id="GO:0016020">
    <property type="term" value="C:membrane"/>
    <property type="evidence" value="ECO:0007669"/>
    <property type="project" value="UniProtKB-SubCell"/>
</dbReference>
<dbReference type="PANTHER" id="PTHR37422:SF13">
    <property type="entry name" value="LIPOPOLYSACCHARIDE BIOSYNTHESIS PROTEIN PA4999-RELATED"/>
    <property type="match status" value="1"/>
</dbReference>
<evidence type="ECO:0000313" key="7">
    <source>
        <dbReference type="EMBL" id="PIP57035.1"/>
    </source>
</evidence>
<comment type="subcellular location">
    <subcellularLocation>
        <location evidence="1">Membrane</location>
        <topology evidence="1">Multi-pass membrane protein</topology>
    </subcellularLocation>
</comment>
<organism evidence="7 8">
    <name type="scientific">Candidatus Woesebacteria bacterium CG22_combo_CG10-13_8_21_14_all_45_10</name>
    <dbReference type="NCBI Taxonomy" id="1975060"/>
    <lineage>
        <taxon>Bacteria</taxon>
        <taxon>Candidatus Woeseibacteriota</taxon>
    </lineage>
</organism>
<feature type="transmembrane region" description="Helical" evidence="5">
    <location>
        <begin position="190"/>
        <end position="210"/>
    </location>
</feature>
<keyword evidence="4 5" id="KW-0472">Membrane</keyword>
<feature type="transmembrane region" description="Helical" evidence="5">
    <location>
        <begin position="21"/>
        <end position="44"/>
    </location>
</feature>
<dbReference type="PANTHER" id="PTHR37422">
    <property type="entry name" value="TEICHURONIC ACID BIOSYNTHESIS PROTEIN TUAE"/>
    <property type="match status" value="1"/>
</dbReference>
<evidence type="ECO:0000313" key="8">
    <source>
        <dbReference type="Proteomes" id="UP000230759"/>
    </source>
</evidence>
<dbReference type="EMBL" id="PCSV01000040">
    <property type="protein sequence ID" value="PIP57035.1"/>
    <property type="molecule type" value="Genomic_DNA"/>
</dbReference>